<protein>
    <submittedName>
        <fullName evidence="1">Uncharacterized protein</fullName>
    </submittedName>
</protein>
<proteinExistence type="predicted"/>
<sequence>MKPTYKFFLFSLLFLFSLSFSTQRILGLSIAELTTEQLIAESPYIILGYVSESLNLEDDPDFPSAEHTVTVIHSYRGDLEKNKNITVRESLGGTSNIRSDYPAILFLMPSFRNPEHYATVNNFQGLVELDSEGNFIGYGLFDTYTLSELEAIFLEHEEVFDLNRSRYPGERIVDFSPSQRRRIKLRGIFEGLSIIIEWDAAEQKLYIKH</sequence>
<accession>A0A1I3EN91</accession>
<dbReference type="RefSeq" id="WP_093371990.1">
    <property type="nucleotide sequence ID" value="NZ_FOQA01000005.1"/>
</dbReference>
<dbReference type="AlphaFoldDB" id="A0A1I3EN91"/>
<gene>
    <name evidence="1" type="ORF">SAMN05192551_10582</name>
</gene>
<dbReference type="Proteomes" id="UP000199287">
    <property type="component" value="Unassembled WGS sequence"/>
</dbReference>
<evidence type="ECO:0000313" key="1">
    <source>
        <dbReference type="EMBL" id="SFI00419.1"/>
    </source>
</evidence>
<reference evidence="2" key="1">
    <citation type="submission" date="2016-10" db="EMBL/GenBank/DDBJ databases">
        <authorList>
            <person name="Varghese N."/>
            <person name="Submissions S."/>
        </authorList>
    </citation>
    <scope>NUCLEOTIDE SEQUENCE [LARGE SCALE GENOMIC DNA]</scope>
    <source>
        <strain evidence="2">Z-7934</strain>
    </source>
</reference>
<organism evidence="1 2">
    <name type="scientific">Tindallia magadiensis</name>
    <dbReference type="NCBI Taxonomy" id="69895"/>
    <lineage>
        <taxon>Bacteria</taxon>
        <taxon>Bacillati</taxon>
        <taxon>Bacillota</taxon>
        <taxon>Clostridia</taxon>
        <taxon>Peptostreptococcales</taxon>
        <taxon>Tindalliaceae</taxon>
        <taxon>Tindallia</taxon>
    </lineage>
</organism>
<dbReference type="EMBL" id="FOQA01000005">
    <property type="protein sequence ID" value="SFI00419.1"/>
    <property type="molecule type" value="Genomic_DNA"/>
</dbReference>
<name>A0A1I3EN91_9FIRM</name>
<evidence type="ECO:0000313" key="2">
    <source>
        <dbReference type="Proteomes" id="UP000199287"/>
    </source>
</evidence>
<keyword evidence="2" id="KW-1185">Reference proteome</keyword>